<dbReference type="InterPro" id="IPR024775">
    <property type="entry name" value="DinB-like"/>
</dbReference>
<name>A0A7X0RWF5_9BACL</name>
<organism evidence="2 3">
    <name type="scientific">Cohnella nanjingensis</name>
    <dbReference type="NCBI Taxonomy" id="1387779"/>
    <lineage>
        <taxon>Bacteria</taxon>
        <taxon>Bacillati</taxon>
        <taxon>Bacillota</taxon>
        <taxon>Bacilli</taxon>
        <taxon>Bacillales</taxon>
        <taxon>Paenibacillaceae</taxon>
        <taxon>Cohnella</taxon>
    </lineage>
</organism>
<dbReference type="EMBL" id="JACJVP010000041">
    <property type="protein sequence ID" value="MBB6673696.1"/>
    <property type="molecule type" value="Genomic_DNA"/>
</dbReference>
<dbReference type="Pfam" id="PF12867">
    <property type="entry name" value="DinB_2"/>
    <property type="match status" value="1"/>
</dbReference>
<protein>
    <submittedName>
        <fullName evidence="2">DinB family protein</fullName>
    </submittedName>
</protein>
<keyword evidence="3" id="KW-1185">Reference proteome</keyword>
<gene>
    <name evidence="2" type="ORF">H7C19_23740</name>
</gene>
<comment type="caution">
    <text evidence="2">The sequence shown here is derived from an EMBL/GenBank/DDBJ whole genome shotgun (WGS) entry which is preliminary data.</text>
</comment>
<accession>A0A7X0RWF5</accession>
<feature type="domain" description="DinB-like" evidence="1">
    <location>
        <begin position="23"/>
        <end position="144"/>
    </location>
</feature>
<dbReference type="InterPro" id="IPR034660">
    <property type="entry name" value="DinB/YfiT-like"/>
</dbReference>
<evidence type="ECO:0000313" key="3">
    <source>
        <dbReference type="Proteomes" id="UP000547209"/>
    </source>
</evidence>
<evidence type="ECO:0000259" key="1">
    <source>
        <dbReference type="Pfam" id="PF12867"/>
    </source>
</evidence>
<sequence length="164" mass="19046">MQAVNELRGLLFEELTLLVKTSVRLIGRISPADADYRPRDNMRSLQELVHHLASIPSVDLLILQEKSEPEIRRLEAEIAADTDPDKLGDRMMSGMREVERYMTGLSDEDFLRKSTKPFYLEHDAVQAKWLIEIVTHVQHHRAQLFNYMKQLGYAINMFDLYSAE</sequence>
<dbReference type="Proteomes" id="UP000547209">
    <property type="component" value="Unassembled WGS sequence"/>
</dbReference>
<proteinExistence type="predicted"/>
<dbReference type="SUPFAM" id="SSF109854">
    <property type="entry name" value="DinB/YfiT-like putative metalloenzymes"/>
    <property type="match status" value="1"/>
</dbReference>
<dbReference type="AlphaFoldDB" id="A0A7X0RWF5"/>
<reference evidence="2 3" key="1">
    <citation type="submission" date="2020-08" db="EMBL/GenBank/DDBJ databases">
        <title>Cohnella phylogeny.</title>
        <authorList>
            <person name="Dunlap C."/>
        </authorList>
    </citation>
    <scope>NUCLEOTIDE SEQUENCE [LARGE SCALE GENOMIC DNA]</scope>
    <source>
        <strain evidence="2 3">DSM 28246</strain>
    </source>
</reference>
<evidence type="ECO:0000313" key="2">
    <source>
        <dbReference type="EMBL" id="MBB6673696.1"/>
    </source>
</evidence>
<dbReference type="Gene3D" id="1.20.120.450">
    <property type="entry name" value="dinb family like domain"/>
    <property type="match status" value="1"/>
</dbReference>